<protein>
    <submittedName>
        <fullName evidence="3">Uncharacterized protein</fullName>
    </submittedName>
</protein>
<keyword evidence="4" id="KW-1185">Reference proteome</keyword>
<feature type="region of interest" description="Disordered" evidence="2">
    <location>
        <begin position="224"/>
        <end position="283"/>
    </location>
</feature>
<keyword evidence="1" id="KW-0175">Coiled coil</keyword>
<feature type="region of interest" description="Disordered" evidence="2">
    <location>
        <begin position="1509"/>
        <end position="1562"/>
    </location>
</feature>
<reference evidence="3" key="1">
    <citation type="submission" date="2023-10" db="EMBL/GenBank/DDBJ databases">
        <authorList>
            <person name="Chen Y."/>
            <person name="Shah S."/>
            <person name="Dougan E. K."/>
            <person name="Thang M."/>
            <person name="Chan C."/>
        </authorList>
    </citation>
    <scope>NUCLEOTIDE SEQUENCE [LARGE SCALE GENOMIC DNA]</scope>
</reference>
<feature type="region of interest" description="Disordered" evidence="2">
    <location>
        <begin position="1214"/>
        <end position="1250"/>
    </location>
</feature>
<dbReference type="EMBL" id="CAUYUJ010001292">
    <property type="protein sequence ID" value="CAK0795225.1"/>
    <property type="molecule type" value="Genomic_DNA"/>
</dbReference>
<feature type="compositionally biased region" description="Pro residues" evidence="2">
    <location>
        <begin position="1309"/>
        <end position="1322"/>
    </location>
</feature>
<feature type="compositionally biased region" description="Low complexity" evidence="2">
    <location>
        <begin position="229"/>
        <end position="248"/>
    </location>
</feature>
<sequence length="1562" mass="166869">MDPIDPSKLIRWGRGEARSPDGKIYGNAVDNDWYCERTYMQKFGHLFTSRIEFKRKLEGDKVMLDGFMKHRNDFIDSGRGTGKCRFPRSSAGSGNPVKVSRKTTAKTELKAPNDKFYTEKHYKETFGWPIQKANGHRRVKFGPHKGIAVPGDQVMDQPWEIINTYGKGLEMEDGGAEVVTDGEDEDGPGGETKFEELVDQHLEQYSEMVKGKTHGEMMAMVQARARCQPSKQRPSAKPAPKQAKVAAKTAEQSRAVAPAGRPKPPQQQASGAGKRGPRRTDLDEYPSLGYSSKLLSEWCASSASDTFWNADAATAQFRSLNRYIGILKNEIDTAEFENAESATTDQLSMSRLQIIEASMKIFSKKRSPALLQEFKPFDAFVQRFAERAKGGAPRDPEKCSSDFFENFRLGLELEYSFGACPISIQRVSSMVLARADVDEMRAKILEGMVAALVRPGFQTASVAKRIADQCEAFLESAPEVLRPEISAVVCIARATPGQEFEQVMSEMNAAATDARALQQAFGRHKHPHGQAILDQAAAELKEWKNSAEKWGDIKVEWERLATVVNGGRSEAIGADSVKDGIVKINSWAESVTDSTWSVMGAAAGDDRWVAQTAFLKHTDFVIAETSLLLNTWAKATLSRTETSGLKGSLVKAACRPELMGSASAKLKELAEIQLNYNLIDRRSVGEGPDSLARIAERRSALLLLSRWFGSSDLLAKVGASSADLQECDAKKFIELDTLDASADPALVAIRANADIAACLEKVRPDARRKVMAQSARPLAALDEGHGAICKMIHVIAKVERLELSGEIAGEFEKVTADVASVAAAYDDAAFAELDSQMVRCAAGPERSRAQLKQLLGQWAMKLASLIDVSRRKEVVRANGMKDFASAFEGAFVRATALRTFLNANRNKMASDFEVVCVGLPTEEGVSVVDALELYGSDVLEKARSVAEAEAMDVVRGVSKLHPDKDVLLSPAVLRSADLKASIATNPHHGEIAPAVMAALAARDALAKLPTKIIQAQSERELNSRVNVAKVAIGLEHCLRVLSEVAALETQEKKAARVAAALERMSKKGVKVPTYMKSHLDALACEGGASDAVLAPQHQGQSRPRLQRAARELRAREELRALRASDSAESAESERSLLMATIDALREAADAALSRAEEAESASRAAMARSIGACVKECVGRQVKEAVRAAAEEATAELRAAAAEVRMLRLRSPLAVAAQSAPPEVSRVRSGPPGGREAAPGASPSPSPRLKCGSQVAAAIGHFECRVLATASPIAEASECTSSSGGQPSVDEQEAEPPAAPSAEQDARGPPRPAAPRAEPPVPRLAGLGGLAGAASGSPSAVAAPGEPWRRDAGQRAQRPSGEQAGAAETRPASAGGAAPTEEPDGAEPRSAVAASSGRGPQQPCPLGGQRHRCLSAEEAEGDAAEPRRVSDIVSLFEGQDSARGAPGSAPLFPCGPATPRAYASPFTKPAVGGNEGFGSPSIPVAMFGAGGLPAPWCASGLRSRWRRWRHGRRPAGLPSQRAAPAGSRRRSSGGARRRGRGREAIGHAGTSSAAPGLRVAEK</sequence>
<feature type="region of interest" description="Disordered" evidence="2">
    <location>
        <begin position="1277"/>
        <end position="1431"/>
    </location>
</feature>
<evidence type="ECO:0000313" key="4">
    <source>
        <dbReference type="Proteomes" id="UP001189429"/>
    </source>
</evidence>
<comment type="caution">
    <text evidence="3">The sequence shown here is derived from an EMBL/GenBank/DDBJ whole genome shotgun (WGS) entry which is preliminary data.</text>
</comment>
<feature type="coiled-coil region" evidence="1">
    <location>
        <begin position="1127"/>
        <end position="1210"/>
    </location>
</feature>
<dbReference type="Proteomes" id="UP001189429">
    <property type="component" value="Unassembled WGS sequence"/>
</dbReference>
<feature type="compositionally biased region" description="Low complexity" evidence="2">
    <location>
        <begin position="1228"/>
        <end position="1243"/>
    </location>
</feature>
<proteinExistence type="predicted"/>
<feature type="region of interest" description="Disordered" evidence="2">
    <location>
        <begin position="85"/>
        <end position="104"/>
    </location>
</feature>
<organism evidence="3 4">
    <name type="scientific">Prorocentrum cordatum</name>
    <dbReference type="NCBI Taxonomy" id="2364126"/>
    <lineage>
        <taxon>Eukaryota</taxon>
        <taxon>Sar</taxon>
        <taxon>Alveolata</taxon>
        <taxon>Dinophyceae</taxon>
        <taxon>Prorocentrales</taxon>
        <taxon>Prorocentraceae</taxon>
        <taxon>Prorocentrum</taxon>
    </lineage>
</organism>
<name>A0ABN9PQ30_9DINO</name>
<feature type="compositionally biased region" description="Low complexity" evidence="2">
    <location>
        <begin position="1332"/>
        <end position="1345"/>
    </location>
</feature>
<gene>
    <name evidence="3" type="ORF">PCOR1329_LOCUS4949</name>
</gene>
<evidence type="ECO:0000313" key="3">
    <source>
        <dbReference type="EMBL" id="CAK0795225.1"/>
    </source>
</evidence>
<evidence type="ECO:0000256" key="2">
    <source>
        <dbReference type="SAM" id="MobiDB-lite"/>
    </source>
</evidence>
<accession>A0ABN9PQ30</accession>
<evidence type="ECO:0000256" key="1">
    <source>
        <dbReference type="SAM" id="Coils"/>
    </source>
</evidence>
<feature type="compositionally biased region" description="Basic residues" evidence="2">
    <location>
        <begin position="1527"/>
        <end position="1540"/>
    </location>
</feature>